<sequence length="269" mass="27825">MTKELENKVAVITGGTSGIGRDTAILFAQAGAKVIVAGRREKEGKETLDLVRAAGGEGIFVKTDVAKAADVAALFAQAVAKFGRVDIGFNNAGIEGMWAPVAEQTEADWDAVLDINLKGMWLCLKHEIRQMLKQAASPDGSRGAIVNMASVAGWIGAAGAGAYCASKHAVIGLTKAAALETATQGIRINAICPAVIETPMGERLFGAPEVRPFAVGMHPIGRFGKPMEVAEAVLWMCSDRASFMTGQSLVLDGGFLAGRGAVAAATAGK</sequence>
<name>A0A932EQ66_9BACT</name>
<reference evidence="4" key="1">
    <citation type="submission" date="2020-07" db="EMBL/GenBank/DDBJ databases">
        <title>Huge and variable diversity of episymbiotic CPR bacteria and DPANN archaea in groundwater ecosystems.</title>
        <authorList>
            <person name="He C.Y."/>
            <person name="Keren R."/>
            <person name="Whittaker M."/>
            <person name="Farag I.F."/>
            <person name="Doudna J."/>
            <person name="Cate J.H.D."/>
            <person name="Banfield J.F."/>
        </authorList>
    </citation>
    <scope>NUCLEOTIDE SEQUENCE</scope>
    <source>
        <strain evidence="4">NC_groundwater_580_Pr5_B-0.1um_64_19</strain>
    </source>
</reference>
<gene>
    <name evidence="4" type="ORF">HYX28_06825</name>
</gene>
<proteinExistence type="inferred from homology"/>
<dbReference type="PRINTS" id="PR00080">
    <property type="entry name" value="SDRFAMILY"/>
</dbReference>
<dbReference type="PANTHER" id="PTHR24321">
    <property type="entry name" value="DEHYDROGENASES, SHORT CHAIN"/>
    <property type="match status" value="1"/>
</dbReference>
<dbReference type="Pfam" id="PF13561">
    <property type="entry name" value="adh_short_C2"/>
    <property type="match status" value="1"/>
</dbReference>
<dbReference type="CDD" id="cd05233">
    <property type="entry name" value="SDR_c"/>
    <property type="match status" value="1"/>
</dbReference>
<dbReference type="Proteomes" id="UP000779809">
    <property type="component" value="Unassembled WGS sequence"/>
</dbReference>
<dbReference type="PRINTS" id="PR00081">
    <property type="entry name" value="GDHRDH"/>
</dbReference>
<evidence type="ECO:0000313" key="4">
    <source>
        <dbReference type="EMBL" id="MBI2678478.1"/>
    </source>
</evidence>
<dbReference type="GO" id="GO:0016491">
    <property type="term" value="F:oxidoreductase activity"/>
    <property type="evidence" value="ECO:0007669"/>
    <property type="project" value="UniProtKB-KW"/>
</dbReference>
<evidence type="ECO:0000256" key="2">
    <source>
        <dbReference type="ARBA" id="ARBA00023002"/>
    </source>
</evidence>
<dbReference type="InterPro" id="IPR057326">
    <property type="entry name" value="KR_dom"/>
</dbReference>
<dbReference type="SUPFAM" id="SSF51735">
    <property type="entry name" value="NAD(P)-binding Rossmann-fold domains"/>
    <property type="match status" value="1"/>
</dbReference>
<dbReference type="InterPro" id="IPR020904">
    <property type="entry name" value="Sc_DH/Rdtase_CS"/>
</dbReference>
<protein>
    <submittedName>
        <fullName evidence="4">SDR family oxidoreductase</fullName>
    </submittedName>
</protein>
<evidence type="ECO:0000313" key="5">
    <source>
        <dbReference type="Proteomes" id="UP000779809"/>
    </source>
</evidence>
<dbReference type="InterPro" id="IPR036291">
    <property type="entry name" value="NAD(P)-bd_dom_sf"/>
</dbReference>
<dbReference type="SMART" id="SM00822">
    <property type="entry name" value="PKS_KR"/>
    <property type="match status" value="1"/>
</dbReference>
<dbReference type="NCBIfam" id="NF005559">
    <property type="entry name" value="PRK07231.1"/>
    <property type="match status" value="1"/>
</dbReference>
<comment type="caution">
    <text evidence="4">The sequence shown here is derived from an EMBL/GenBank/DDBJ whole genome shotgun (WGS) entry which is preliminary data.</text>
</comment>
<evidence type="ECO:0000259" key="3">
    <source>
        <dbReference type="SMART" id="SM00822"/>
    </source>
</evidence>
<dbReference type="InterPro" id="IPR002347">
    <property type="entry name" value="SDR_fam"/>
</dbReference>
<accession>A0A932EQ66</accession>
<dbReference type="AlphaFoldDB" id="A0A932EQ66"/>
<evidence type="ECO:0000256" key="1">
    <source>
        <dbReference type="ARBA" id="ARBA00006484"/>
    </source>
</evidence>
<dbReference type="NCBIfam" id="NF004818">
    <property type="entry name" value="PRK06172.1"/>
    <property type="match status" value="1"/>
</dbReference>
<organism evidence="4 5">
    <name type="scientific">Candidatus Korobacter versatilis</name>
    <dbReference type="NCBI Taxonomy" id="658062"/>
    <lineage>
        <taxon>Bacteria</taxon>
        <taxon>Pseudomonadati</taxon>
        <taxon>Acidobacteriota</taxon>
        <taxon>Terriglobia</taxon>
        <taxon>Terriglobales</taxon>
        <taxon>Candidatus Korobacteraceae</taxon>
        <taxon>Candidatus Korobacter</taxon>
    </lineage>
</organism>
<dbReference type="PROSITE" id="PS00061">
    <property type="entry name" value="ADH_SHORT"/>
    <property type="match status" value="1"/>
</dbReference>
<dbReference type="FunFam" id="3.40.50.720:FF:000084">
    <property type="entry name" value="Short-chain dehydrogenase reductase"/>
    <property type="match status" value="1"/>
</dbReference>
<feature type="domain" description="Ketoreductase" evidence="3">
    <location>
        <begin position="8"/>
        <end position="194"/>
    </location>
</feature>
<comment type="similarity">
    <text evidence="1">Belongs to the short-chain dehydrogenases/reductases (SDR) family.</text>
</comment>
<dbReference type="Gene3D" id="3.40.50.720">
    <property type="entry name" value="NAD(P)-binding Rossmann-like Domain"/>
    <property type="match status" value="1"/>
</dbReference>
<dbReference type="EMBL" id="JACPNR010000009">
    <property type="protein sequence ID" value="MBI2678478.1"/>
    <property type="molecule type" value="Genomic_DNA"/>
</dbReference>
<keyword evidence="2" id="KW-0560">Oxidoreductase</keyword>
<dbReference type="PANTHER" id="PTHR24321:SF11">
    <property type="entry name" value="BLR0893 PROTEIN"/>
    <property type="match status" value="1"/>
</dbReference>